<gene>
    <name evidence="9" type="ORF">A3K87_05605</name>
</gene>
<comment type="caution">
    <text evidence="9">The sequence shown here is derived from an EMBL/GenBank/DDBJ whole genome shotgun (WGS) entry which is preliminary data.</text>
</comment>
<sequence length="168" mass="17154">MNLRRHLPAWGAAAPALLLLLCARGAHAALPTVPSPTHEAAAAAPSAVGAGSLLQAGFGMAVVVGLIFLCAWLARRFGLQRLGGGQHVKVVSSAMVGQRERVVVIEVAGTWVVLGVTATHVNTLHTLPAQASAPDHHAAAPAAGTNSPVELFARKLRESLSGKAHSAP</sequence>
<dbReference type="NCBIfam" id="TIGR03500">
    <property type="entry name" value="FliO_TIGR"/>
    <property type="match status" value="1"/>
</dbReference>
<feature type="signal peptide" evidence="8">
    <location>
        <begin position="1"/>
        <end position="28"/>
    </location>
</feature>
<accession>A0AA91ID02</accession>
<dbReference type="RefSeq" id="WP_081265885.1">
    <property type="nucleotide sequence ID" value="NZ_LVHG01000013.1"/>
</dbReference>
<dbReference type="InterPro" id="IPR052205">
    <property type="entry name" value="FliO/MopB"/>
</dbReference>
<dbReference type="GO" id="GO:0009425">
    <property type="term" value="C:bacterial-type flagellum basal body"/>
    <property type="evidence" value="ECO:0007669"/>
    <property type="project" value="UniProtKB-SubCell"/>
</dbReference>
<dbReference type="EMBL" id="LVHG01000013">
    <property type="protein sequence ID" value="OAK66686.1"/>
    <property type="molecule type" value="Genomic_DNA"/>
</dbReference>
<reference evidence="9 10" key="1">
    <citation type="submission" date="2016-03" db="EMBL/GenBank/DDBJ databases">
        <title>Genome sequence of Variovorax paradoxus KB5.</title>
        <authorList>
            <person name="Jeong H."/>
            <person name="Hong C.E."/>
            <person name="Jo S.H."/>
            <person name="Park J.M."/>
        </authorList>
    </citation>
    <scope>NUCLEOTIDE SEQUENCE [LARGE SCALE GENOMIC DNA]</scope>
    <source>
        <strain evidence="9 10">KB5</strain>
    </source>
</reference>
<comment type="subcellular location">
    <subcellularLocation>
        <location evidence="7">Cell membrane</location>
    </subcellularLocation>
    <subcellularLocation>
        <location evidence="7">Bacterial flagellum basal body</location>
    </subcellularLocation>
</comment>
<keyword evidence="9" id="KW-0966">Cell projection</keyword>
<dbReference type="InterPro" id="IPR022781">
    <property type="entry name" value="Flagellar_biosynth_FliO"/>
</dbReference>
<evidence type="ECO:0000256" key="6">
    <source>
        <dbReference type="ARBA" id="ARBA00037937"/>
    </source>
</evidence>
<evidence type="ECO:0000256" key="7">
    <source>
        <dbReference type="RuleBase" id="RU362064"/>
    </source>
</evidence>
<evidence type="ECO:0000256" key="2">
    <source>
        <dbReference type="ARBA" id="ARBA00022692"/>
    </source>
</evidence>
<dbReference type="GO" id="GO:0005886">
    <property type="term" value="C:plasma membrane"/>
    <property type="evidence" value="ECO:0007669"/>
    <property type="project" value="UniProtKB-SubCell"/>
</dbReference>
<evidence type="ECO:0000256" key="4">
    <source>
        <dbReference type="ARBA" id="ARBA00023136"/>
    </source>
</evidence>
<dbReference type="Proteomes" id="UP000077852">
    <property type="component" value="Unassembled WGS sequence"/>
</dbReference>
<dbReference type="GO" id="GO:0044781">
    <property type="term" value="P:bacterial-type flagellum organization"/>
    <property type="evidence" value="ECO:0007669"/>
    <property type="project" value="UniProtKB-UniRule"/>
</dbReference>
<dbReference type="Pfam" id="PF04347">
    <property type="entry name" value="FliO"/>
    <property type="match status" value="1"/>
</dbReference>
<evidence type="ECO:0000256" key="5">
    <source>
        <dbReference type="ARBA" id="ARBA00023143"/>
    </source>
</evidence>
<keyword evidence="5 7" id="KW-0975">Bacterial flagellum</keyword>
<keyword evidence="9" id="KW-0282">Flagellum</keyword>
<keyword evidence="4 7" id="KW-0472">Membrane</keyword>
<name>A0AA91ID02_VARPD</name>
<evidence type="ECO:0000256" key="3">
    <source>
        <dbReference type="ARBA" id="ARBA00022989"/>
    </source>
</evidence>
<feature type="chain" id="PRO_5041638074" description="Flagellar protein" evidence="8">
    <location>
        <begin position="29"/>
        <end position="168"/>
    </location>
</feature>
<keyword evidence="8" id="KW-0732">Signal</keyword>
<feature type="transmembrane region" description="Helical" evidence="7">
    <location>
        <begin position="52"/>
        <end position="74"/>
    </location>
</feature>
<keyword evidence="3 7" id="KW-1133">Transmembrane helix</keyword>
<evidence type="ECO:0000256" key="8">
    <source>
        <dbReference type="SAM" id="SignalP"/>
    </source>
</evidence>
<keyword evidence="9" id="KW-0969">Cilium</keyword>
<keyword evidence="2 7" id="KW-0812">Transmembrane</keyword>
<proteinExistence type="inferred from homology"/>
<evidence type="ECO:0000313" key="9">
    <source>
        <dbReference type="EMBL" id="OAK66686.1"/>
    </source>
</evidence>
<keyword evidence="1 7" id="KW-1003">Cell membrane</keyword>
<dbReference type="AlphaFoldDB" id="A0AA91ID02"/>
<dbReference type="PANTHER" id="PTHR38766">
    <property type="entry name" value="FLAGELLAR PROTEIN FLIO"/>
    <property type="match status" value="1"/>
</dbReference>
<evidence type="ECO:0000313" key="10">
    <source>
        <dbReference type="Proteomes" id="UP000077852"/>
    </source>
</evidence>
<protein>
    <recommendedName>
        <fullName evidence="7">Flagellar protein</fullName>
    </recommendedName>
</protein>
<comment type="similarity">
    <text evidence="6 7">Belongs to the FliO/MopB family.</text>
</comment>
<evidence type="ECO:0000256" key="1">
    <source>
        <dbReference type="ARBA" id="ARBA00022475"/>
    </source>
</evidence>
<organism evidence="9 10">
    <name type="scientific">Variovorax paradoxus</name>
    <dbReference type="NCBI Taxonomy" id="34073"/>
    <lineage>
        <taxon>Bacteria</taxon>
        <taxon>Pseudomonadati</taxon>
        <taxon>Pseudomonadota</taxon>
        <taxon>Betaproteobacteria</taxon>
        <taxon>Burkholderiales</taxon>
        <taxon>Comamonadaceae</taxon>
        <taxon>Variovorax</taxon>
    </lineage>
</organism>
<dbReference type="PANTHER" id="PTHR38766:SF1">
    <property type="entry name" value="FLAGELLAR PROTEIN FLIO"/>
    <property type="match status" value="1"/>
</dbReference>